<dbReference type="Pfam" id="PF01791">
    <property type="entry name" value="DeoC"/>
    <property type="match status" value="1"/>
</dbReference>
<dbReference type="Proteomes" id="UP000037660">
    <property type="component" value="Unassembled WGS sequence"/>
</dbReference>
<dbReference type="InterPro" id="IPR002915">
    <property type="entry name" value="DeoC/FbaB/LacD_aldolase"/>
</dbReference>
<reference evidence="4" key="1">
    <citation type="submission" date="2015-07" db="EMBL/GenBank/DDBJ databases">
        <title>Discovery of a poly(ethylene terephthalate assimilation.</title>
        <authorList>
            <person name="Yoshida S."/>
            <person name="Hiraga K."/>
            <person name="Takehana T."/>
            <person name="Taniguchi I."/>
            <person name="Yamaji H."/>
            <person name="Maeda Y."/>
            <person name="Toyohara K."/>
            <person name="Miyamoto K."/>
            <person name="Kimura Y."/>
            <person name="Oda K."/>
        </authorList>
    </citation>
    <scope>NUCLEOTIDE SEQUENCE [LARGE SCALE GENOMIC DNA]</scope>
    <source>
        <strain evidence="4">NBRC 110686 / TISTR 2288 / 201-F6</strain>
    </source>
</reference>
<dbReference type="AlphaFoldDB" id="A0A0K8P5E8"/>
<name>A0A0K8P5E8_PISS1</name>
<comment type="caution">
    <text evidence="3">The sequence shown here is derived from an EMBL/GenBank/DDBJ whole genome shotgun (WGS) entry which is preliminary data.</text>
</comment>
<reference evidence="3 4" key="2">
    <citation type="journal article" date="2016" name="Science">
        <title>A bacterium that degrades and assimilates poly(ethylene terephthalate).</title>
        <authorList>
            <person name="Yoshida S."/>
            <person name="Hiraga K."/>
            <person name="Takehana T."/>
            <person name="Taniguchi I."/>
            <person name="Yamaji H."/>
            <person name="Maeda Y."/>
            <person name="Toyohara K."/>
            <person name="Miyamoto K."/>
            <person name="Kimura Y."/>
            <person name="Oda K."/>
        </authorList>
    </citation>
    <scope>NUCLEOTIDE SEQUENCE [LARGE SCALE GENOMIC DNA]</scope>
    <source>
        <strain evidence="4">NBRC 110686 / TISTR 2288 / 201-F6</strain>
    </source>
</reference>
<dbReference type="OrthoDB" id="9802970at2"/>
<dbReference type="InterPro" id="IPR050552">
    <property type="entry name" value="LacD_aldolase"/>
</dbReference>
<dbReference type="NCBIfam" id="NF009498">
    <property type="entry name" value="PRK12858.1"/>
    <property type="match status" value="1"/>
</dbReference>
<keyword evidence="2 3" id="KW-0456">Lyase</keyword>
<dbReference type="InterPro" id="IPR013785">
    <property type="entry name" value="Aldolase_TIM"/>
</dbReference>
<dbReference type="SMART" id="SM01133">
    <property type="entry name" value="DeoC"/>
    <property type="match status" value="1"/>
</dbReference>
<evidence type="ECO:0000313" key="3">
    <source>
        <dbReference type="EMBL" id="GAP37811.1"/>
    </source>
</evidence>
<dbReference type="GO" id="GO:0061595">
    <property type="term" value="F:6-deoxy-6-sulfofructose-1-phosphate aldolase activity"/>
    <property type="evidence" value="ECO:0007669"/>
    <property type="project" value="TreeGrafter"/>
</dbReference>
<keyword evidence="4" id="KW-1185">Reference proteome</keyword>
<dbReference type="STRING" id="1547922.ISF6_3756"/>
<dbReference type="PANTHER" id="PTHR39340:SF1">
    <property type="entry name" value="SULFOFRUCTOSEPHOSPHATE ALDOLASE"/>
    <property type="match status" value="1"/>
</dbReference>
<proteinExistence type="inferred from homology"/>
<gene>
    <name evidence="3" type="ORF">ISF6_3756</name>
</gene>
<dbReference type="SUPFAM" id="SSF51569">
    <property type="entry name" value="Aldolase"/>
    <property type="match status" value="1"/>
</dbReference>
<dbReference type="PANTHER" id="PTHR39340">
    <property type="entry name" value="SULFOFRUCTOSEPHOSPHATE ALDOLASE"/>
    <property type="match status" value="1"/>
</dbReference>
<evidence type="ECO:0000256" key="2">
    <source>
        <dbReference type="ARBA" id="ARBA00023239"/>
    </source>
</evidence>
<dbReference type="RefSeq" id="WP_054021725.1">
    <property type="nucleotide sequence ID" value="NZ_BBYR01000059.1"/>
</dbReference>
<dbReference type="EC" id="4.1.2.40" evidence="3"/>
<protein>
    <submittedName>
        <fullName evidence="3">Tagatose 1,6-bisphosphate aldolase</fullName>
        <ecNumber evidence="3">4.1.2.40</ecNumber>
    </submittedName>
</protein>
<comment type="similarity">
    <text evidence="1">Belongs to the aldolase LacD family.</text>
</comment>
<organism evidence="3 4">
    <name type="scientific">Piscinibacter sakaiensis</name>
    <name type="common">Ideonella sakaiensis</name>
    <dbReference type="NCBI Taxonomy" id="1547922"/>
    <lineage>
        <taxon>Bacteria</taxon>
        <taxon>Pseudomonadati</taxon>
        <taxon>Pseudomonadota</taxon>
        <taxon>Betaproteobacteria</taxon>
        <taxon>Burkholderiales</taxon>
        <taxon>Sphaerotilaceae</taxon>
        <taxon>Piscinibacter</taxon>
    </lineage>
</organism>
<sequence>MNLHLGKTWGLRRMANEAGHFTMVALDQRPPIANLVAAKRGIAPADVGFADMVAVKRLLVDVLGRSASAMLMDPNYAFPAALDRLPAQAGLVVTLEDHRFRDTPGGRLSHSIRDWSVEKIKRAGGDGVKVLAWYRPDAAPDVLAHQKDYVRTIGEACRRWDIPYVLELLVYPFPKSAGHTTDYVEAPEKLPQLVLDSVAEFARPEYGVDLYKLESPLPGATLPAPDGSAAHAAAQRWFDDLGAICRQAGIPWVMLSAGVTPAQFQRVMAYAYAAGANGFLAGRAIWWEALQAFPDLEACRARLQAQGVRTLDELGALTQRHATAWRPDYSAFGRMQAEGELCAAYA</sequence>
<dbReference type="GO" id="GO:1902777">
    <property type="term" value="P:6-sulfoquinovose(1-) catabolic process"/>
    <property type="evidence" value="ECO:0007669"/>
    <property type="project" value="TreeGrafter"/>
</dbReference>
<dbReference type="Gene3D" id="3.20.20.70">
    <property type="entry name" value="Aldolase class I"/>
    <property type="match status" value="1"/>
</dbReference>
<evidence type="ECO:0000313" key="4">
    <source>
        <dbReference type="Proteomes" id="UP000037660"/>
    </source>
</evidence>
<accession>A0A0K8P5E8</accession>
<evidence type="ECO:0000256" key="1">
    <source>
        <dbReference type="ARBA" id="ARBA00008679"/>
    </source>
</evidence>
<dbReference type="EMBL" id="BBYR01000059">
    <property type="protein sequence ID" value="GAP37811.1"/>
    <property type="molecule type" value="Genomic_DNA"/>
</dbReference>
<dbReference type="GO" id="GO:0009025">
    <property type="term" value="F:tagatose-bisphosphate aldolase activity"/>
    <property type="evidence" value="ECO:0007669"/>
    <property type="project" value="UniProtKB-EC"/>
</dbReference>